<proteinExistence type="predicted"/>
<dbReference type="OrthoDB" id="3920432at2"/>
<dbReference type="AlphaFoldDB" id="A0A1C6R871"/>
<evidence type="ECO:0000313" key="1">
    <source>
        <dbReference type="EMBL" id="SCL13179.1"/>
    </source>
</evidence>
<dbReference type="EMBL" id="FMHT01000002">
    <property type="protein sequence ID" value="SCL13179.1"/>
    <property type="molecule type" value="Genomic_DNA"/>
</dbReference>
<accession>A0A1C6R871</accession>
<gene>
    <name evidence="1" type="ORF">GA0070616_0151</name>
</gene>
<sequence length="99" mass="11368">MPNPGDEPRYTFGYDGNSPAVLYQALVRCALGDWTAAAQESWIQRLSAQPDDHRGRPHSQLWQQIVTSQGALRLSWADVQRWARDDQPALDRRRPRPSR</sequence>
<name>A0A1C6R871_9ACTN</name>
<reference evidence="1 2" key="1">
    <citation type="submission" date="2016-06" db="EMBL/GenBank/DDBJ databases">
        <authorList>
            <person name="Kjaerup R.B."/>
            <person name="Dalgaard T.S."/>
            <person name="Juul-Madsen H.R."/>
        </authorList>
    </citation>
    <scope>NUCLEOTIDE SEQUENCE [LARGE SCALE GENOMIC DNA]</scope>
    <source>
        <strain evidence="1 2">DSM 43818</strain>
    </source>
</reference>
<protein>
    <submittedName>
        <fullName evidence="1">Uncharacterized protein</fullName>
    </submittedName>
</protein>
<evidence type="ECO:0000313" key="2">
    <source>
        <dbReference type="Proteomes" id="UP000199699"/>
    </source>
</evidence>
<organism evidence="1 2">
    <name type="scientific">Micromonospora nigra</name>
    <dbReference type="NCBI Taxonomy" id="145857"/>
    <lineage>
        <taxon>Bacteria</taxon>
        <taxon>Bacillati</taxon>
        <taxon>Actinomycetota</taxon>
        <taxon>Actinomycetes</taxon>
        <taxon>Micromonosporales</taxon>
        <taxon>Micromonosporaceae</taxon>
        <taxon>Micromonospora</taxon>
    </lineage>
</organism>
<dbReference type="RefSeq" id="WP_091074800.1">
    <property type="nucleotide sequence ID" value="NZ_FMHT01000002.1"/>
</dbReference>
<keyword evidence="2" id="KW-1185">Reference proteome</keyword>
<dbReference type="Proteomes" id="UP000199699">
    <property type="component" value="Unassembled WGS sequence"/>
</dbReference>